<dbReference type="InterPro" id="IPR013216">
    <property type="entry name" value="Methyltransf_11"/>
</dbReference>
<dbReference type="HOGENOM" id="CLU_057148_1_0_11"/>
<evidence type="ECO:0000313" key="4">
    <source>
        <dbReference type="Proteomes" id="UP000014809"/>
    </source>
</evidence>
<dbReference type="RefSeq" id="WP_020441094.1">
    <property type="nucleotide sequence ID" value="NC_021663.1"/>
</dbReference>
<dbReference type="EMBL" id="CP003696">
    <property type="protein sequence ID" value="AGP30732.1"/>
    <property type="molecule type" value="Genomic_DNA"/>
</dbReference>
<gene>
    <name evidence="3" type="ORF">A606_05425</name>
</gene>
<dbReference type="SUPFAM" id="SSF53335">
    <property type="entry name" value="S-adenosyl-L-methionine-dependent methyltransferases"/>
    <property type="match status" value="1"/>
</dbReference>
<keyword evidence="3" id="KW-0808">Transferase</keyword>
<evidence type="ECO:0000259" key="2">
    <source>
        <dbReference type="Pfam" id="PF08241"/>
    </source>
</evidence>
<dbReference type="eggNOG" id="COG2226">
    <property type="taxonomic scope" value="Bacteria"/>
</dbReference>
<feature type="domain" description="Methyltransferase type 11" evidence="2">
    <location>
        <begin position="47"/>
        <end position="148"/>
    </location>
</feature>
<dbReference type="AlphaFoldDB" id="S4XC87"/>
<keyword evidence="3" id="KW-0489">Methyltransferase</keyword>
<reference evidence="3 4" key="1">
    <citation type="submission" date="2012-06" db="EMBL/GenBank/DDBJ databases">
        <title>Complete genome sequence of Corynebacterium terpenotabidum Y-11 (=DSM 44721).</title>
        <authorList>
            <person name="Ruckert C."/>
            <person name="Albersmeier A."/>
            <person name="Al-Dilaimi A."/>
            <person name="Szczepanowski R."/>
            <person name="Kalinowski J."/>
        </authorList>
    </citation>
    <scope>NUCLEOTIDE SEQUENCE [LARGE SCALE GENOMIC DNA]</scope>
    <source>
        <strain evidence="3 4">Y-11</strain>
    </source>
</reference>
<dbReference type="CDD" id="cd02440">
    <property type="entry name" value="AdoMet_MTases"/>
    <property type="match status" value="1"/>
</dbReference>
<dbReference type="Proteomes" id="UP000014809">
    <property type="component" value="Chromosome"/>
</dbReference>
<dbReference type="Gene3D" id="3.40.50.150">
    <property type="entry name" value="Vaccinia Virus protein VP39"/>
    <property type="match status" value="1"/>
</dbReference>
<protein>
    <submittedName>
        <fullName evidence="3">Putative methyltransferase</fullName>
    </submittedName>
</protein>
<sequence>MTGPADSSPPQYTHGHGGAVLDNHSRRTATDSLAFVLPHLTSGSRVLDVGCGPGSITLDLAAMIAGLGGAASQVTGVENTPAPLAVAVAAAQARGIAAQFRTGDVYRLPFEDGTFDVVVAHQVFQHLTDPVAAMRECLRVTVPGGIVALRDADYAAMSYHPAPLGMREWTHRYRAMARANGAEPDAGRCLVQWALEAGCAPADLVYSSSTWVYANVPGGRPTTEFAESWCARVGETRFRDQLAGVLGTWDADAVDTAVDRICDGWRQWAADPAALFLMSHGELTVTKA</sequence>
<dbReference type="InterPro" id="IPR029063">
    <property type="entry name" value="SAM-dependent_MTases_sf"/>
</dbReference>
<dbReference type="KEGG" id="cter:A606_05425"/>
<organism evidence="3 4">
    <name type="scientific">Corynebacterium terpenotabidum Y-11</name>
    <dbReference type="NCBI Taxonomy" id="1200352"/>
    <lineage>
        <taxon>Bacteria</taxon>
        <taxon>Bacillati</taxon>
        <taxon>Actinomycetota</taxon>
        <taxon>Actinomycetes</taxon>
        <taxon>Mycobacteriales</taxon>
        <taxon>Corynebacteriaceae</taxon>
        <taxon>Corynebacterium</taxon>
    </lineage>
</organism>
<dbReference type="OrthoDB" id="9795634at2"/>
<dbReference type="Pfam" id="PF08241">
    <property type="entry name" value="Methyltransf_11"/>
    <property type="match status" value="1"/>
</dbReference>
<dbReference type="PANTHER" id="PTHR43464">
    <property type="entry name" value="METHYLTRANSFERASE"/>
    <property type="match status" value="1"/>
</dbReference>
<keyword evidence="4" id="KW-1185">Reference proteome</keyword>
<accession>S4XC87</accession>
<dbReference type="GO" id="GO:0010420">
    <property type="term" value="F:polyprenyldihydroxybenzoate methyltransferase activity"/>
    <property type="evidence" value="ECO:0007669"/>
    <property type="project" value="TreeGrafter"/>
</dbReference>
<feature type="region of interest" description="Disordered" evidence="1">
    <location>
        <begin position="1"/>
        <end position="23"/>
    </location>
</feature>
<dbReference type="PATRIC" id="fig|1200352.3.peg.1097"/>
<dbReference type="STRING" id="1200352.A606_05425"/>
<evidence type="ECO:0000256" key="1">
    <source>
        <dbReference type="SAM" id="MobiDB-lite"/>
    </source>
</evidence>
<proteinExistence type="predicted"/>
<name>S4XC87_9CORY</name>
<evidence type="ECO:0000313" key="3">
    <source>
        <dbReference type="EMBL" id="AGP30732.1"/>
    </source>
</evidence>
<dbReference type="GO" id="GO:0032259">
    <property type="term" value="P:methylation"/>
    <property type="evidence" value="ECO:0007669"/>
    <property type="project" value="UniProtKB-KW"/>
</dbReference>
<dbReference type="PANTHER" id="PTHR43464:SF71">
    <property type="entry name" value="METHYLTRANSFERASE, PUTATIVE-RELATED"/>
    <property type="match status" value="1"/>
</dbReference>